<dbReference type="AlphaFoldDB" id="A1VN84"/>
<protein>
    <recommendedName>
        <fullName evidence="3">Calpastatin</fullName>
    </recommendedName>
</protein>
<dbReference type="Pfam" id="PF08837">
    <property type="entry name" value="DUF1810"/>
    <property type="match status" value="1"/>
</dbReference>
<dbReference type="OrthoDB" id="9801870at2"/>
<dbReference type="STRING" id="365044.Pnap_1802"/>
<dbReference type="PIRSF" id="PIRSF008546">
    <property type="entry name" value="UCP008546"/>
    <property type="match status" value="1"/>
</dbReference>
<dbReference type="KEGG" id="pna:Pnap_1802"/>
<dbReference type="EMBL" id="CP000529">
    <property type="protein sequence ID" value="ABM37112.1"/>
    <property type="molecule type" value="Genomic_DNA"/>
</dbReference>
<evidence type="ECO:0000313" key="1">
    <source>
        <dbReference type="EMBL" id="ABM37112.1"/>
    </source>
</evidence>
<accession>A1VN84</accession>
<dbReference type="RefSeq" id="WP_011801193.1">
    <property type="nucleotide sequence ID" value="NC_008781.1"/>
</dbReference>
<dbReference type="InterPro" id="IPR036287">
    <property type="entry name" value="Rv1873-like_sf"/>
</dbReference>
<dbReference type="eggNOG" id="COG5579">
    <property type="taxonomic scope" value="Bacteria"/>
</dbReference>
<dbReference type="Proteomes" id="UP000000644">
    <property type="component" value="Chromosome"/>
</dbReference>
<keyword evidence="2" id="KW-1185">Reference proteome</keyword>
<gene>
    <name evidence="1" type="ordered locus">Pnap_1802</name>
</gene>
<sequence>MNDPHHLQRFVLAQDPIYPQVCAELAAGAKASHWMWFVFPQLKALGRSATALFFGIASRDEALAYWQHPVLGPRLKACAELVLAVQGKTALQIFHSPDDLKFRSSMTLFAQVAPQEPVFDRALDKYFGGKGDARTLELLEV</sequence>
<evidence type="ECO:0000313" key="2">
    <source>
        <dbReference type="Proteomes" id="UP000000644"/>
    </source>
</evidence>
<organism evidence="1 2">
    <name type="scientific">Polaromonas naphthalenivorans (strain CJ2)</name>
    <dbReference type="NCBI Taxonomy" id="365044"/>
    <lineage>
        <taxon>Bacteria</taxon>
        <taxon>Pseudomonadati</taxon>
        <taxon>Pseudomonadota</taxon>
        <taxon>Betaproteobacteria</taxon>
        <taxon>Burkholderiales</taxon>
        <taxon>Comamonadaceae</taxon>
        <taxon>Polaromonas</taxon>
    </lineage>
</organism>
<dbReference type="InterPro" id="IPR014937">
    <property type="entry name" value="DUF1810"/>
</dbReference>
<reference evidence="2" key="1">
    <citation type="journal article" date="2009" name="Environ. Microbiol.">
        <title>The genome of Polaromonas naphthalenivorans strain CJ2, isolated from coal tar-contaminated sediment, reveals physiological and metabolic versatility and evolution through extensive horizontal gene transfer.</title>
        <authorList>
            <person name="Yagi J.M."/>
            <person name="Sims D."/>
            <person name="Brettin T."/>
            <person name="Bruce D."/>
            <person name="Madsen E.L."/>
        </authorList>
    </citation>
    <scope>NUCLEOTIDE SEQUENCE [LARGE SCALE GENOMIC DNA]</scope>
    <source>
        <strain evidence="2">CJ2</strain>
    </source>
</reference>
<dbReference type="SUPFAM" id="SSF140736">
    <property type="entry name" value="Rv1873-like"/>
    <property type="match status" value="1"/>
</dbReference>
<dbReference type="Gene3D" id="1.25.40.380">
    <property type="entry name" value="Protein of unknown function DUF1810"/>
    <property type="match status" value="1"/>
</dbReference>
<dbReference type="HOGENOM" id="CLU_124534_0_0_4"/>
<name>A1VN84_POLNA</name>
<evidence type="ECO:0008006" key="3">
    <source>
        <dbReference type="Google" id="ProtNLM"/>
    </source>
</evidence>
<proteinExistence type="predicted"/>